<evidence type="ECO:0000256" key="1">
    <source>
        <dbReference type="ARBA" id="ARBA00004526"/>
    </source>
</evidence>
<evidence type="ECO:0000256" key="6">
    <source>
        <dbReference type="ARBA" id="ARBA00023276"/>
    </source>
</evidence>
<evidence type="ECO:0000313" key="12">
    <source>
        <dbReference type="Proteomes" id="UP000636505"/>
    </source>
</evidence>
<dbReference type="PROSITE" id="PS51257">
    <property type="entry name" value="PROKAR_LIPOPROTEIN"/>
    <property type="match status" value="1"/>
</dbReference>
<dbReference type="GO" id="GO:0010242">
    <property type="term" value="F:oxygen evolving activity"/>
    <property type="evidence" value="ECO:0007669"/>
    <property type="project" value="InterPro"/>
</dbReference>
<dbReference type="Pfam" id="PF01716">
    <property type="entry name" value="MSP"/>
    <property type="match status" value="1"/>
</dbReference>
<evidence type="ECO:0000256" key="4">
    <source>
        <dbReference type="ARBA" id="ARBA00023078"/>
    </source>
</evidence>
<keyword evidence="12" id="KW-1185">Reference proteome</keyword>
<evidence type="ECO:0000256" key="3">
    <source>
        <dbReference type="ARBA" id="ARBA00022531"/>
    </source>
</evidence>
<name>A0A8J7AGY2_9CYAN</name>
<evidence type="ECO:0000256" key="2">
    <source>
        <dbReference type="ARBA" id="ARBA00009838"/>
    </source>
</evidence>
<dbReference type="Gene3D" id="2.40.160.30">
    <property type="entry name" value="Photosystem II, cytochrome c-550 precursor"/>
    <property type="match status" value="1"/>
</dbReference>
<proteinExistence type="inferred from homology"/>
<dbReference type="InterPro" id="IPR011250">
    <property type="entry name" value="OMP/PagP_B-barrel"/>
</dbReference>
<feature type="signal peptide" evidence="10">
    <location>
        <begin position="1"/>
        <end position="20"/>
    </location>
</feature>
<reference evidence="11" key="1">
    <citation type="submission" date="2020-10" db="EMBL/GenBank/DDBJ databases">
        <authorList>
            <person name="Castelo-Branco R."/>
            <person name="Eusebio N."/>
            <person name="Adriana R."/>
            <person name="Vieira A."/>
            <person name="Brugerolle De Fraissinette N."/>
            <person name="Rezende De Castro R."/>
            <person name="Schneider M.P."/>
            <person name="Vasconcelos V."/>
            <person name="Leao P.N."/>
        </authorList>
    </citation>
    <scope>NUCLEOTIDE SEQUENCE</scope>
    <source>
        <strain evidence="11">LEGE 07310</strain>
    </source>
</reference>
<protein>
    <recommendedName>
        <fullName evidence="7">Photosystem II extrinsic protein O</fullName>
    </recommendedName>
    <alternativeName>
        <fullName evidence="8">Photosystem II manganese-stabilizing polypeptide</fullName>
    </alternativeName>
</protein>
<evidence type="ECO:0000256" key="10">
    <source>
        <dbReference type="SAM" id="SignalP"/>
    </source>
</evidence>
<evidence type="ECO:0000256" key="9">
    <source>
        <dbReference type="ARBA" id="ARBA00046136"/>
    </source>
</evidence>
<feature type="chain" id="PRO_5035226899" description="Photosystem II extrinsic protein O" evidence="10">
    <location>
        <begin position="21"/>
        <end position="275"/>
    </location>
</feature>
<comment type="subcellular location">
    <subcellularLocation>
        <location evidence="1">Cellular thylakoid membrane</location>
        <topology evidence="1">Peripheral membrane protein</topology>
        <orientation evidence="1">Lumenal side</orientation>
    </subcellularLocation>
</comment>
<dbReference type="GO" id="GO:0042549">
    <property type="term" value="P:photosystem II stabilization"/>
    <property type="evidence" value="ECO:0007669"/>
    <property type="project" value="InterPro"/>
</dbReference>
<dbReference type="AlphaFoldDB" id="A0A8J7AGY2"/>
<dbReference type="Gene3D" id="3.30.2050.10">
    <property type="entry name" value="photosynthetic oxygen evolving center domain"/>
    <property type="match status" value="1"/>
</dbReference>
<dbReference type="SUPFAM" id="SSF56925">
    <property type="entry name" value="OMPA-like"/>
    <property type="match status" value="1"/>
</dbReference>
<evidence type="ECO:0000313" key="11">
    <source>
        <dbReference type="EMBL" id="MBE9078941.1"/>
    </source>
</evidence>
<organism evidence="11 12">
    <name type="scientific">Vasconcelosia minhoensis LEGE 07310</name>
    <dbReference type="NCBI Taxonomy" id="915328"/>
    <lineage>
        <taxon>Bacteria</taxon>
        <taxon>Bacillati</taxon>
        <taxon>Cyanobacteriota</taxon>
        <taxon>Cyanophyceae</taxon>
        <taxon>Nodosilineales</taxon>
        <taxon>Cymatolegaceae</taxon>
        <taxon>Vasconcelosia</taxon>
        <taxon>Vasconcelosia minhoensis</taxon>
    </lineage>
</organism>
<keyword evidence="6" id="KW-0604">Photosystem II</keyword>
<dbReference type="PANTHER" id="PTHR34058">
    <property type="entry name" value="OXYGEN-EVOLVING ENHANCER PROTEIN 1-2, CHLOROPLASTIC"/>
    <property type="match status" value="1"/>
</dbReference>
<dbReference type="InterPro" id="IPR002628">
    <property type="entry name" value="PsbO"/>
</dbReference>
<comment type="function">
    <text evidence="9">One of the extrinsic, lumenal subunits of photosystem II (PSII), which stabilize and protect the oxygen-evolving complex. PSII is a light-driven water plastoquinone oxidoreductase, using light energy to abstract electrons from H(2)O, generating a proton gradient subsequently used for ATP formation. Required for dimerization of PSII and for binding of PsbQ to PSII.</text>
</comment>
<keyword evidence="5" id="KW-0472">Membrane</keyword>
<evidence type="ECO:0000256" key="7">
    <source>
        <dbReference type="ARBA" id="ARBA00039796"/>
    </source>
</evidence>
<dbReference type="Proteomes" id="UP000636505">
    <property type="component" value="Unassembled WGS sequence"/>
</dbReference>
<dbReference type="RefSeq" id="WP_193909298.1">
    <property type="nucleotide sequence ID" value="NZ_JADEXG010000043.1"/>
</dbReference>
<comment type="similarity">
    <text evidence="2">Belongs to the PsbO family.</text>
</comment>
<accession>A0A8J7AGY2</accession>
<dbReference type="GO" id="GO:0009654">
    <property type="term" value="C:photosystem II oxygen evolving complex"/>
    <property type="evidence" value="ECO:0007669"/>
    <property type="project" value="InterPro"/>
</dbReference>
<dbReference type="GO" id="GO:0031676">
    <property type="term" value="C:plasma membrane-derived thylakoid membrane"/>
    <property type="evidence" value="ECO:0007669"/>
    <property type="project" value="UniProtKB-SubCell"/>
</dbReference>
<keyword evidence="3" id="KW-0602">Photosynthesis</keyword>
<comment type="caution">
    <text evidence="11">The sequence shown here is derived from an EMBL/GenBank/DDBJ whole genome shotgun (WGS) entry which is preliminary data.</text>
</comment>
<keyword evidence="10" id="KW-0732">Signal</keyword>
<gene>
    <name evidence="11" type="ORF">IQ241_16845</name>
</gene>
<sequence>MKYRSLMTFFLVLCLGILTACSSSPKLEGSLSYDDIKGSGLANSCPQLPETSMDSINIGADRSYQLKALCLQPQTFAVRRSALMKRQESKFVPSKLLTRESSTLDQISGSLKIGPDGNLTFVEQGGFDFQPITVQLPDGERVPLLFTVKGLVAKNQDAAASLSPSTRLVGTFEVPPYRTSSFIDPKGRGLTMGYDSAVGLPVQADREDFSRQNNKAFDIGQGHISLQVNRVNRATGEIAGWFESEQPSDSDFGSKEPMAVEIRGQFYGRIESEIA</sequence>
<evidence type="ECO:0000256" key="5">
    <source>
        <dbReference type="ARBA" id="ARBA00023136"/>
    </source>
</evidence>
<keyword evidence="4" id="KW-0793">Thylakoid</keyword>
<evidence type="ECO:0000256" key="8">
    <source>
        <dbReference type="ARBA" id="ARBA00043037"/>
    </source>
</evidence>
<dbReference type="EMBL" id="JADEXG010000043">
    <property type="protein sequence ID" value="MBE9078941.1"/>
    <property type="molecule type" value="Genomic_DNA"/>
</dbReference>
<dbReference type="GO" id="GO:0010207">
    <property type="term" value="P:photosystem II assembly"/>
    <property type="evidence" value="ECO:0007669"/>
    <property type="project" value="InterPro"/>
</dbReference>